<evidence type="ECO:0000313" key="3">
    <source>
        <dbReference type="Proteomes" id="UP000437017"/>
    </source>
</evidence>
<organism evidence="2 3">
    <name type="scientific">Balaenoptera physalus</name>
    <name type="common">Fin whale</name>
    <name type="synonym">Balaena physalus</name>
    <dbReference type="NCBI Taxonomy" id="9770"/>
    <lineage>
        <taxon>Eukaryota</taxon>
        <taxon>Metazoa</taxon>
        <taxon>Chordata</taxon>
        <taxon>Craniata</taxon>
        <taxon>Vertebrata</taxon>
        <taxon>Euteleostomi</taxon>
        <taxon>Mammalia</taxon>
        <taxon>Eutheria</taxon>
        <taxon>Laurasiatheria</taxon>
        <taxon>Artiodactyla</taxon>
        <taxon>Whippomorpha</taxon>
        <taxon>Cetacea</taxon>
        <taxon>Mysticeti</taxon>
        <taxon>Balaenopteridae</taxon>
        <taxon>Balaenoptera</taxon>
    </lineage>
</organism>
<name>A0A643C8U8_BALPH</name>
<dbReference type="EMBL" id="SGJD01002121">
    <property type="protein sequence ID" value="KAB0396633.1"/>
    <property type="molecule type" value="Genomic_DNA"/>
</dbReference>
<accession>A0A643C8U8</accession>
<evidence type="ECO:0000256" key="1">
    <source>
        <dbReference type="SAM" id="MobiDB-lite"/>
    </source>
</evidence>
<feature type="compositionally biased region" description="Pro residues" evidence="1">
    <location>
        <begin position="26"/>
        <end position="35"/>
    </location>
</feature>
<feature type="region of interest" description="Disordered" evidence="1">
    <location>
        <begin position="1"/>
        <end position="42"/>
    </location>
</feature>
<dbReference type="Proteomes" id="UP000437017">
    <property type="component" value="Unassembled WGS sequence"/>
</dbReference>
<evidence type="ECO:0000313" key="2">
    <source>
        <dbReference type="EMBL" id="KAB0396633.1"/>
    </source>
</evidence>
<dbReference type="AlphaFoldDB" id="A0A643C8U8"/>
<keyword evidence="3" id="KW-1185">Reference proteome</keyword>
<gene>
    <name evidence="2" type="ORF">E2I00_020163</name>
</gene>
<feature type="compositionally biased region" description="Basic and acidic residues" evidence="1">
    <location>
        <begin position="1"/>
        <end position="21"/>
    </location>
</feature>
<protein>
    <submittedName>
        <fullName evidence="2">Uncharacterized protein</fullName>
    </submittedName>
</protein>
<comment type="caution">
    <text evidence="2">The sequence shown here is derived from an EMBL/GenBank/DDBJ whole genome shotgun (WGS) entry which is preliminary data.</text>
</comment>
<sequence length="112" mass="12075">MAEMKKSHSANDSEELFREDDGGGDPAPPRAPSSPPLQLESRQAVQLLQAHPFPVCMEGGHSTAVPRGLEEKTPANDVARFLHKRSAGGVTAHVFPAALDILEVRQKPILMT</sequence>
<proteinExistence type="predicted"/>
<reference evidence="2 3" key="1">
    <citation type="journal article" date="2019" name="PLoS ONE">
        <title>Genomic analyses reveal an absence of contemporary introgressive admixture between fin whales and blue whales, despite known hybrids.</title>
        <authorList>
            <person name="Westbury M.V."/>
            <person name="Petersen B."/>
            <person name="Lorenzen E.D."/>
        </authorList>
    </citation>
    <scope>NUCLEOTIDE SEQUENCE [LARGE SCALE GENOMIC DNA]</scope>
    <source>
        <strain evidence="2">FinWhale-01</strain>
    </source>
</reference>